<keyword evidence="2" id="KW-1185">Reference proteome</keyword>
<dbReference type="AlphaFoldDB" id="A0A919CJR2"/>
<gene>
    <name evidence="1" type="ORF">GCM10007147_29630</name>
</gene>
<comment type="caution">
    <text evidence="1">The sequence shown here is derived from an EMBL/GenBank/DDBJ whole genome shotgun (WGS) entry which is preliminary data.</text>
</comment>
<evidence type="ECO:0000313" key="2">
    <source>
        <dbReference type="Proteomes" id="UP000654947"/>
    </source>
</evidence>
<proteinExistence type="predicted"/>
<dbReference type="InterPro" id="IPR027417">
    <property type="entry name" value="P-loop_NTPase"/>
</dbReference>
<evidence type="ECO:0000313" key="1">
    <source>
        <dbReference type="EMBL" id="GHD29124.1"/>
    </source>
</evidence>
<organism evidence="1 2">
    <name type="scientific">Nocardiopsis kunsanensis</name>
    <dbReference type="NCBI Taxonomy" id="141693"/>
    <lineage>
        <taxon>Bacteria</taxon>
        <taxon>Bacillati</taxon>
        <taxon>Actinomycetota</taxon>
        <taxon>Actinomycetes</taxon>
        <taxon>Streptosporangiales</taxon>
        <taxon>Nocardiopsidaceae</taxon>
        <taxon>Nocardiopsis</taxon>
    </lineage>
</organism>
<dbReference type="Gene3D" id="3.40.50.300">
    <property type="entry name" value="P-loop containing nucleotide triphosphate hydrolases"/>
    <property type="match status" value="1"/>
</dbReference>
<dbReference type="EMBL" id="BMXL01000015">
    <property type="protein sequence ID" value="GHD29124.1"/>
    <property type="molecule type" value="Genomic_DNA"/>
</dbReference>
<name>A0A919CJR2_9ACTN</name>
<accession>A0A919CJR2</accession>
<protein>
    <submittedName>
        <fullName evidence="1">Uncharacterized protein</fullName>
    </submittedName>
</protein>
<reference evidence="1 2" key="1">
    <citation type="journal article" date="2014" name="Int. J. Syst. Evol. Microbiol.">
        <title>Complete genome sequence of Corynebacterium casei LMG S-19264T (=DSM 44701T), isolated from a smear-ripened cheese.</title>
        <authorList>
            <consortium name="US DOE Joint Genome Institute (JGI-PGF)"/>
            <person name="Walter F."/>
            <person name="Albersmeier A."/>
            <person name="Kalinowski J."/>
            <person name="Ruckert C."/>
        </authorList>
    </citation>
    <scope>NUCLEOTIDE SEQUENCE [LARGE SCALE GENOMIC DNA]</scope>
    <source>
        <strain evidence="1 2">KCTC 19473</strain>
    </source>
</reference>
<dbReference type="Proteomes" id="UP000654947">
    <property type="component" value="Unassembled WGS sequence"/>
</dbReference>
<sequence length="180" mass="19336">MTVIPPRLADATTTLAEADQWCGSVLSGATTRILLLGPVRSGKTHHAYAMLKRILDAGYPPNGISVHESHDLVHGNDYKPRDFEVGTRVTFMDDLTDRVDNRVGVTTERVVEEPMIQSVMAAGRGALIDAVDRLVSRADASWIACASGKEVLATCLGGGIAEKLITSAHMVVRLPPRPLP</sequence>